<feature type="non-terminal residue" evidence="1">
    <location>
        <position position="143"/>
    </location>
</feature>
<proteinExistence type="predicted"/>
<sequence length="143" mass="16806">MSKAFMYHDIRDPQQSSHPRRLELRSFLSTAQFKHQLKFITKNYRVIEPRRLKENLQDGCAILTFDDGLKDHYLVAEMLHEAKLKATFLIPTLAIRARKVIKIHKIQFILATISEKKVVENIFEAMDSDPYQRDALWNTFSVS</sequence>
<dbReference type="AlphaFoldDB" id="A0A382YPX3"/>
<dbReference type="InterPro" id="IPR051398">
    <property type="entry name" value="Polysacch_Deacetylase"/>
</dbReference>
<dbReference type="PANTHER" id="PTHR34216">
    <property type="match status" value="1"/>
</dbReference>
<dbReference type="PANTHER" id="PTHR34216:SF3">
    <property type="entry name" value="POLY-BETA-1,6-N-ACETYL-D-GLUCOSAMINE N-DEACETYLASE"/>
    <property type="match status" value="1"/>
</dbReference>
<name>A0A382YPX3_9ZZZZ</name>
<gene>
    <name evidence="1" type="ORF">METZ01_LOCUS437883</name>
</gene>
<evidence type="ECO:0008006" key="2">
    <source>
        <dbReference type="Google" id="ProtNLM"/>
    </source>
</evidence>
<reference evidence="1" key="1">
    <citation type="submission" date="2018-05" db="EMBL/GenBank/DDBJ databases">
        <authorList>
            <person name="Lanie J.A."/>
            <person name="Ng W.-L."/>
            <person name="Kazmierczak K.M."/>
            <person name="Andrzejewski T.M."/>
            <person name="Davidsen T.M."/>
            <person name="Wayne K.J."/>
            <person name="Tettelin H."/>
            <person name="Glass J.I."/>
            <person name="Rusch D."/>
            <person name="Podicherti R."/>
            <person name="Tsui H.-C.T."/>
            <person name="Winkler M.E."/>
        </authorList>
    </citation>
    <scope>NUCLEOTIDE SEQUENCE</scope>
</reference>
<dbReference type="Gene3D" id="3.20.20.370">
    <property type="entry name" value="Glycoside hydrolase/deacetylase"/>
    <property type="match status" value="1"/>
</dbReference>
<dbReference type="InterPro" id="IPR011330">
    <property type="entry name" value="Glyco_hydro/deAcase_b/a-brl"/>
</dbReference>
<accession>A0A382YPX3</accession>
<dbReference type="EMBL" id="UINC01177405">
    <property type="protein sequence ID" value="SVD85029.1"/>
    <property type="molecule type" value="Genomic_DNA"/>
</dbReference>
<dbReference type="GO" id="GO:0005975">
    <property type="term" value="P:carbohydrate metabolic process"/>
    <property type="evidence" value="ECO:0007669"/>
    <property type="project" value="InterPro"/>
</dbReference>
<organism evidence="1">
    <name type="scientific">marine metagenome</name>
    <dbReference type="NCBI Taxonomy" id="408172"/>
    <lineage>
        <taxon>unclassified sequences</taxon>
        <taxon>metagenomes</taxon>
        <taxon>ecological metagenomes</taxon>
    </lineage>
</organism>
<evidence type="ECO:0000313" key="1">
    <source>
        <dbReference type="EMBL" id="SVD85029.1"/>
    </source>
</evidence>
<protein>
    <recommendedName>
        <fullName evidence="2">NodB homology domain-containing protein</fullName>
    </recommendedName>
</protein>
<dbReference type="SUPFAM" id="SSF88713">
    <property type="entry name" value="Glycoside hydrolase/deacetylase"/>
    <property type="match status" value="1"/>
</dbReference>